<evidence type="ECO:0000256" key="9">
    <source>
        <dbReference type="HAMAP-Rule" id="MF_00161"/>
    </source>
</evidence>
<dbReference type="PANTHER" id="PTHR33695:SF1">
    <property type="entry name" value="LIPOPROTEIN SIGNAL PEPTIDASE"/>
    <property type="match status" value="1"/>
</dbReference>
<evidence type="ECO:0000313" key="14">
    <source>
        <dbReference type="Proteomes" id="UP000515377"/>
    </source>
</evidence>
<evidence type="ECO:0000256" key="4">
    <source>
        <dbReference type="ARBA" id="ARBA00022692"/>
    </source>
</evidence>
<evidence type="ECO:0000256" key="5">
    <source>
        <dbReference type="ARBA" id="ARBA00022750"/>
    </source>
</evidence>
<gene>
    <name evidence="9 11" type="primary">lspA</name>
    <name evidence="11" type="ORF">EBF16_02425</name>
    <name evidence="12" type="ORF">H3V42_31430</name>
</gene>
<evidence type="ECO:0000313" key="12">
    <source>
        <dbReference type="EMBL" id="QNG49374.1"/>
    </source>
</evidence>
<reference evidence="12 14" key="2">
    <citation type="submission" date="2020-07" db="EMBL/GenBank/DDBJ databases">
        <title>Whole genome sequence of Sphingobium yanoikuyae A3.</title>
        <authorList>
            <person name="Han S.-S."/>
        </authorList>
    </citation>
    <scope>NUCLEOTIDE SEQUENCE [LARGE SCALE GENOMIC DNA]</scope>
    <source>
        <strain evidence="12 14">A3</strain>
        <plasmid evidence="12 14">unnamed1</plasmid>
    </source>
</reference>
<reference evidence="11 13" key="1">
    <citation type="submission" date="2018-10" db="EMBL/GenBank/DDBJ databases">
        <title>Characterization and genome analysis of a novel bacterium Sphingobium yanoikuyae SJTF8 capable of degrading PAHs.</title>
        <authorList>
            <person name="Yin C."/>
            <person name="Xiong W."/>
            <person name="Liang R."/>
        </authorList>
    </citation>
    <scope>NUCLEOTIDE SEQUENCE [LARGE SCALE GENOMIC DNA]</scope>
    <source>
        <strain evidence="11 13">SJTF8</strain>
        <plasmid evidence="13">pf1</plasmid>
        <plasmid evidence="11">pF1</plasmid>
    </source>
</reference>
<keyword evidence="5 9" id="KW-0064">Aspartyl protease</keyword>
<keyword evidence="4 9" id="KW-0812">Transmembrane</keyword>
<sequence>MASGSRYEDVLTVQSRTLVGRAALAGAALFIALTIDFVTKWLIVNIVMIPPHMIKITPFFNLVLGFNTGVSFGMFRELFVEQPLLLAAIMAAITAGLLVWAVRTTRRIETFALGLIAGGAAGNVVDRVRHGAVTDFLDLHVGDWHWPAFNMADVMITVGVVLLITGSLWPARSTVSIAKAPGRSRFVG</sequence>
<keyword evidence="2 9" id="KW-1003">Cell membrane</keyword>
<comment type="function">
    <text evidence="9">This protein specifically catalyzes the removal of signal peptides from prolipoproteins.</text>
</comment>
<keyword evidence="8 9" id="KW-0472">Membrane</keyword>
<keyword evidence="3 9" id="KW-0645">Protease</keyword>
<keyword evidence="6 9" id="KW-0378">Hydrolase</keyword>
<evidence type="ECO:0000313" key="11">
    <source>
        <dbReference type="EMBL" id="AYO75841.1"/>
    </source>
</evidence>
<dbReference type="UniPathway" id="UPA00665"/>
<dbReference type="HAMAP" id="MF_00161">
    <property type="entry name" value="LspA"/>
    <property type="match status" value="1"/>
</dbReference>
<evidence type="ECO:0000256" key="6">
    <source>
        <dbReference type="ARBA" id="ARBA00022801"/>
    </source>
</evidence>
<organism evidence="11 13">
    <name type="scientific">Sphingobium yanoikuyae</name>
    <name type="common">Sphingomonas yanoikuyae</name>
    <dbReference type="NCBI Taxonomy" id="13690"/>
    <lineage>
        <taxon>Bacteria</taxon>
        <taxon>Pseudomonadati</taxon>
        <taxon>Pseudomonadota</taxon>
        <taxon>Alphaproteobacteria</taxon>
        <taxon>Sphingomonadales</taxon>
        <taxon>Sphingomonadaceae</taxon>
        <taxon>Sphingobium</taxon>
    </lineage>
</organism>
<dbReference type="GO" id="GO:0006508">
    <property type="term" value="P:proteolysis"/>
    <property type="evidence" value="ECO:0007669"/>
    <property type="project" value="UniProtKB-KW"/>
</dbReference>
<dbReference type="NCBIfam" id="TIGR00077">
    <property type="entry name" value="lspA"/>
    <property type="match status" value="1"/>
</dbReference>
<dbReference type="EMBL" id="CP060123">
    <property type="protein sequence ID" value="QNG49374.1"/>
    <property type="molecule type" value="Genomic_DNA"/>
</dbReference>
<dbReference type="Pfam" id="PF01252">
    <property type="entry name" value="Peptidase_A8"/>
    <property type="match status" value="1"/>
</dbReference>
<proteinExistence type="inferred from homology"/>
<comment type="catalytic activity">
    <reaction evidence="9">
        <text>Release of signal peptides from bacterial membrane prolipoproteins. Hydrolyzes -Xaa-Yaa-Zaa-|-(S,diacylglyceryl)Cys-, in which Xaa is hydrophobic (preferably Leu), and Yaa (Ala or Ser) and Zaa (Gly or Ala) have small, neutral side chains.</text>
        <dbReference type="EC" id="3.4.23.36"/>
    </reaction>
</comment>
<evidence type="ECO:0000256" key="10">
    <source>
        <dbReference type="RuleBase" id="RU004181"/>
    </source>
</evidence>
<dbReference type="Proteomes" id="UP000280708">
    <property type="component" value="Plasmid pF1"/>
</dbReference>
<keyword evidence="11" id="KW-0614">Plasmid</keyword>
<comment type="subcellular location">
    <subcellularLocation>
        <location evidence="9">Cell membrane</location>
        <topology evidence="9">Multi-pass membrane protein</topology>
    </subcellularLocation>
</comment>
<dbReference type="PANTHER" id="PTHR33695">
    <property type="entry name" value="LIPOPROTEIN SIGNAL PEPTIDASE"/>
    <property type="match status" value="1"/>
</dbReference>
<geneLocation type="plasmid" evidence="13">
    <name>pf1</name>
</geneLocation>
<dbReference type="GO" id="GO:0004190">
    <property type="term" value="F:aspartic-type endopeptidase activity"/>
    <property type="evidence" value="ECO:0007669"/>
    <property type="project" value="UniProtKB-UniRule"/>
</dbReference>
<feature type="transmembrane region" description="Helical" evidence="9">
    <location>
        <begin position="145"/>
        <end position="169"/>
    </location>
</feature>
<dbReference type="EC" id="3.4.23.36" evidence="9"/>
<feature type="active site" evidence="9">
    <location>
        <position position="153"/>
    </location>
</feature>
<name>A0A3G2USZ3_SPHYA</name>
<geneLocation type="plasmid" evidence="12 14">
    <name>unnamed1</name>
</geneLocation>
<dbReference type="GO" id="GO:0005886">
    <property type="term" value="C:plasma membrane"/>
    <property type="evidence" value="ECO:0007669"/>
    <property type="project" value="UniProtKB-SubCell"/>
</dbReference>
<evidence type="ECO:0000256" key="2">
    <source>
        <dbReference type="ARBA" id="ARBA00022475"/>
    </source>
</evidence>
<accession>A0A3G2USZ3</accession>
<feature type="transmembrane region" description="Helical" evidence="9">
    <location>
        <begin position="59"/>
        <end position="78"/>
    </location>
</feature>
<dbReference type="Proteomes" id="UP000515377">
    <property type="component" value="Plasmid unnamed1"/>
</dbReference>
<evidence type="ECO:0000313" key="13">
    <source>
        <dbReference type="Proteomes" id="UP000280708"/>
    </source>
</evidence>
<geneLocation type="plasmid" evidence="11">
    <name>pF1</name>
</geneLocation>
<evidence type="ECO:0000256" key="8">
    <source>
        <dbReference type="ARBA" id="ARBA00023136"/>
    </source>
</evidence>
<dbReference type="InterPro" id="IPR001872">
    <property type="entry name" value="Peptidase_A8"/>
</dbReference>
<evidence type="ECO:0000256" key="7">
    <source>
        <dbReference type="ARBA" id="ARBA00022989"/>
    </source>
</evidence>
<keyword evidence="7 9" id="KW-1133">Transmembrane helix</keyword>
<feature type="transmembrane region" description="Helical" evidence="9">
    <location>
        <begin position="108"/>
        <end position="125"/>
    </location>
</feature>
<dbReference type="AlphaFoldDB" id="A0A3G2USZ3"/>
<evidence type="ECO:0000256" key="1">
    <source>
        <dbReference type="ARBA" id="ARBA00006139"/>
    </source>
</evidence>
<feature type="transmembrane region" description="Helical" evidence="9">
    <location>
        <begin position="22"/>
        <end position="47"/>
    </location>
</feature>
<dbReference type="EMBL" id="CP033227">
    <property type="protein sequence ID" value="AYO75841.1"/>
    <property type="molecule type" value="Genomic_DNA"/>
</dbReference>
<comment type="pathway">
    <text evidence="9">Protein modification; lipoprotein biosynthesis (signal peptide cleavage).</text>
</comment>
<feature type="transmembrane region" description="Helical" evidence="9">
    <location>
        <begin position="84"/>
        <end position="101"/>
    </location>
</feature>
<dbReference type="PRINTS" id="PR00781">
    <property type="entry name" value="LIPOSIGPTASE"/>
</dbReference>
<evidence type="ECO:0000256" key="3">
    <source>
        <dbReference type="ARBA" id="ARBA00022670"/>
    </source>
</evidence>
<protein>
    <recommendedName>
        <fullName evidence="9">Lipoprotein signal peptidase</fullName>
        <ecNumber evidence="9">3.4.23.36</ecNumber>
    </recommendedName>
    <alternativeName>
        <fullName evidence="9">Prolipoprotein signal peptidase</fullName>
    </alternativeName>
    <alternativeName>
        <fullName evidence="9">Signal peptidase II</fullName>
        <shortName evidence="9">SPase II</shortName>
    </alternativeName>
</protein>
<comment type="similarity">
    <text evidence="1 9 10">Belongs to the peptidase A8 family.</text>
</comment>
<feature type="active site" evidence="9">
    <location>
        <position position="135"/>
    </location>
</feature>